<evidence type="ECO:0000313" key="5">
    <source>
        <dbReference type="Proteomes" id="UP000437862"/>
    </source>
</evidence>
<organism evidence="3 4">
    <name type="scientific">Pseudoduganella flava</name>
    <dbReference type="NCBI Taxonomy" id="871742"/>
    <lineage>
        <taxon>Bacteria</taxon>
        <taxon>Pseudomonadati</taxon>
        <taxon>Pseudomonadota</taxon>
        <taxon>Betaproteobacteria</taxon>
        <taxon>Burkholderiales</taxon>
        <taxon>Oxalobacteraceae</taxon>
        <taxon>Telluria group</taxon>
        <taxon>Pseudoduganella</taxon>
    </lineage>
</organism>
<gene>
    <name evidence="2" type="ORF">GO485_23305</name>
    <name evidence="3" type="ORF">IP92_00676</name>
</gene>
<dbReference type="Proteomes" id="UP000315112">
    <property type="component" value="Unassembled WGS sequence"/>
</dbReference>
<evidence type="ECO:0000313" key="2">
    <source>
        <dbReference type="EMBL" id="QGZ41693.1"/>
    </source>
</evidence>
<feature type="chain" id="PRO_5044618224" evidence="1">
    <location>
        <begin position="21"/>
        <end position="191"/>
    </location>
</feature>
<evidence type="ECO:0000313" key="3">
    <source>
        <dbReference type="EMBL" id="TWI51688.1"/>
    </source>
</evidence>
<feature type="signal peptide" evidence="1">
    <location>
        <begin position="1"/>
        <end position="20"/>
    </location>
</feature>
<reference evidence="2 5" key="3">
    <citation type="submission" date="2019-12" db="EMBL/GenBank/DDBJ databases">
        <title>Draft Genome Sequences of Six Type Strains of the Genus Massilia.</title>
        <authorList>
            <person name="Miess H."/>
            <person name="Frediansyah A."/>
            <person name="Goeker M."/>
            <person name="Gross H."/>
        </authorList>
    </citation>
    <scope>NUCLEOTIDE SEQUENCE [LARGE SCALE GENOMIC DNA]</scope>
    <source>
        <strain evidence="2 5">DSM 26639</strain>
    </source>
</reference>
<reference evidence="3" key="2">
    <citation type="submission" date="2019-07" db="EMBL/GenBank/DDBJ databases">
        <authorList>
            <person name="Whitman W."/>
            <person name="Huntemann M."/>
            <person name="Clum A."/>
            <person name="Pillay M."/>
            <person name="Palaniappan K."/>
            <person name="Varghese N."/>
            <person name="Mikhailova N."/>
            <person name="Stamatis D."/>
            <person name="Reddy T."/>
            <person name="Daum C."/>
            <person name="Shapiro N."/>
            <person name="Ivanova N."/>
            <person name="Kyrpides N."/>
            <person name="Woyke T."/>
        </authorList>
    </citation>
    <scope>NUCLEOTIDE SEQUENCE</scope>
    <source>
        <strain evidence="3">CGMCC 1.10685</strain>
    </source>
</reference>
<keyword evidence="5" id="KW-1185">Reference proteome</keyword>
<accession>A0A562Q4M9</accession>
<dbReference type="EMBL" id="CP046904">
    <property type="protein sequence ID" value="QGZ41693.1"/>
    <property type="molecule type" value="Genomic_DNA"/>
</dbReference>
<dbReference type="OrthoDB" id="8365150at2"/>
<name>A0A562Q4M9_9BURK</name>
<reference evidence="3 4" key="1">
    <citation type="journal article" date="2015" name="Stand. Genomic Sci.">
        <title>Genomic Encyclopedia of Bacterial and Archaeal Type Strains, Phase III: the genomes of soil and plant-associated and newly described type strains.</title>
        <authorList>
            <person name="Whitman W.B."/>
            <person name="Woyke T."/>
            <person name="Klenk H.P."/>
            <person name="Zhou Y."/>
            <person name="Lilburn T.G."/>
            <person name="Beck B.J."/>
            <person name="De Vos P."/>
            <person name="Vandamme P."/>
            <person name="Eisen J.A."/>
            <person name="Garrity G."/>
            <person name="Hugenholtz P."/>
            <person name="Kyrpides N.C."/>
        </authorList>
    </citation>
    <scope>NUCLEOTIDE SEQUENCE [LARGE SCALE GENOMIC DNA]</scope>
    <source>
        <strain evidence="3 4">CGMCC 1.10685</strain>
    </source>
</reference>
<sequence length="191" mass="21067">MKPSIVVLAALAAASVVALAQPPRELEQAWFKSGQDPDNYVIGVDDGGYRRGGNAKFIRHKTGKPADGNEWATLMQAVSAENYRGKRVRFSAEVRTRNVTGWAGLWMRVDQPNGESMLYNSQDKPIKGTNDWQRRSVVLDVARNAQTIMFGVIDGGAGQVWIDDLRFEVVGDDVPADRGYHSAKPPRKPSL</sequence>
<dbReference type="Proteomes" id="UP000437862">
    <property type="component" value="Chromosome"/>
</dbReference>
<dbReference type="AlphaFoldDB" id="A0A562Q4M9"/>
<evidence type="ECO:0000256" key="1">
    <source>
        <dbReference type="SAM" id="SignalP"/>
    </source>
</evidence>
<dbReference type="RefSeq" id="WP_145873079.1">
    <property type="nucleotide sequence ID" value="NZ_CP046904.1"/>
</dbReference>
<keyword evidence="1" id="KW-0732">Signal</keyword>
<dbReference type="EMBL" id="VLKW01000001">
    <property type="protein sequence ID" value="TWI51688.1"/>
    <property type="molecule type" value="Genomic_DNA"/>
</dbReference>
<evidence type="ECO:0000313" key="4">
    <source>
        <dbReference type="Proteomes" id="UP000315112"/>
    </source>
</evidence>
<proteinExistence type="predicted"/>
<dbReference type="Gene3D" id="2.60.120.260">
    <property type="entry name" value="Galactose-binding domain-like"/>
    <property type="match status" value="1"/>
</dbReference>
<protein>
    <submittedName>
        <fullName evidence="2">Transcriptional regulator</fullName>
    </submittedName>
</protein>